<reference evidence="2" key="1">
    <citation type="submission" date="2022-01" db="EMBL/GenBank/DDBJ databases">
        <authorList>
            <person name="Wang Y."/>
        </authorList>
    </citation>
    <scope>NUCLEOTIDE SEQUENCE</scope>
    <source>
        <strain evidence="2">WB101</strain>
    </source>
</reference>
<dbReference type="InterPro" id="IPR017853">
    <property type="entry name" value="GH"/>
</dbReference>
<keyword evidence="1" id="KW-0812">Transmembrane</keyword>
<evidence type="ECO:0000313" key="3">
    <source>
        <dbReference type="Proteomes" id="UP001165366"/>
    </source>
</evidence>
<keyword evidence="1" id="KW-0472">Membrane</keyword>
<evidence type="ECO:0000313" key="2">
    <source>
        <dbReference type="EMBL" id="MCG2587302.1"/>
    </source>
</evidence>
<protein>
    <recommendedName>
        <fullName evidence="4">Collagen-binding domain-containing protein</fullName>
    </recommendedName>
</protein>
<dbReference type="SUPFAM" id="SSF51445">
    <property type="entry name" value="(Trans)glycosidases"/>
    <property type="match status" value="1"/>
</dbReference>
<organism evidence="2 3">
    <name type="scientific">Rhodohalobacter sulfatireducens</name>
    <dbReference type="NCBI Taxonomy" id="2911366"/>
    <lineage>
        <taxon>Bacteria</taxon>
        <taxon>Pseudomonadati</taxon>
        <taxon>Balneolota</taxon>
        <taxon>Balneolia</taxon>
        <taxon>Balneolales</taxon>
        <taxon>Balneolaceae</taxon>
        <taxon>Rhodohalobacter</taxon>
    </lineage>
</organism>
<name>A0ABS9K914_9BACT</name>
<proteinExistence type="predicted"/>
<dbReference type="Proteomes" id="UP001165366">
    <property type="component" value="Unassembled WGS sequence"/>
</dbReference>
<dbReference type="EMBL" id="JAKLWS010000001">
    <property type="protein sequence ID" value="MCG2587302.1"/>
    <property type="molecule type" value="Genomic_DNA"/>
</dbReference>
<dbReference type="Gene3D" id="3.20.20.80">
    <property type="entry name" value="Glycosidases"/>
    <property type="match status" value="1"/>
</dbReference>
<feature type="transmembrane region" description="Helical" evidence="1">
    <location>
        <begin position="21"/>
        <end position="42"/>
    </location>
</feature>
<gene>
    <name evidence="2" type="ORF">L6773_01905</name>
</gene>
<dbReference type="RefSeq" id="WP_237852143.1">
    <property type="nucleotide sequence ID" value="NZ_JAKLWS010000001.1"/>
</dbReference>
<reference evidence="2" key="2">
    <citation type="submission" date="2024-05" db="EMBL/GenBank/DDBJ databases">
        <title>Rhodohalobacter halophilus gen. nov., sp. nov., a moderately halophilic member of the family Balneolaceae.</title>
        <authorList>
            <person name="Xia J."/>
        </authorList>
    </citation>
    <scope>NUCLEOTIDE SEQUENCE</scope>
    <source>
        <strain evidence="2">WB101</strain>
    </source>
</reference>
<evidence type="ECO:0008006" key="4">
    <source>
        <dbReference type="Google" id="ProtNLM"/>
    </source>
</evidence>
<evidence type="ECO:0000256" key="1">
    <source>
        <dbReference type="SAM" id="Phobius"/>
    </source>
</evidence>
<accession>A0ABS9K914</accession>
<comment type="caution">
    <text evidence="2">The sequence shown here is derived from an EMBL/GenBank/DDBJ whole genome shotgun (WGS) entry which is preliminary data.</text>
</comment>
<keyword evidence="1" id="KW-1133">Transmembrane helix</keyword>
<keyword evidence="3" id="KW-1185">Reference proteome</keyword>
<sequence>MDKIKFQEYRSFKTYFYQNAGLQFLGHLISYTVLIVISFTTFHQAAIAQNHQEEAVRPYHDHPMYWQYKGEPVMLIGGTDSDNVFQLQYLEQHLDDLAAVGGNYVRNTMAFSRAEDAWPYQVNEEGKFDLNRFNPEFFERFEQLLQLAFERDIIVQVEIWATWNYYMDGGEGYPKRGWSRSPFNPINNINYTVEESGLPTDVDYSKSEYPGEHSFFYTRPSELDLEIVREYQEAFVDKILEIAFQYPNVLYCMNNEVNEAHSWGRYWAQYIQDKAEREGINVQTADMYDINALTHPRHREILDDPAYTYVDISQNNFHTGEVHYELVRYLREYSFDGPQKPLNNTKIYGGFWTYDEGGEDESVARFMRNLFAGSASMRFHRRDADPYAELRNYYGLGLGDEAKAVIQSTKMLLDKVQPWNLEPTYHHFLDRSRNEAYIMADPGNSYAIYFTNGGGVDLDLRERSGSFTVQWLDIMNSSWVDESQFEAGELREIAAPGDGHWVAVIQRR</sequence>